<keyword evidence="4" id="KW-1185">Reference proteome</keyword>
<dbReference type="EMBL" id="KQ979588">
    <property type="protein sequence ID" value="KYN20618.1"/>
    <property type="molecule type" value="Genomic_DNA"/>
</dbReference>
<evidence type="ECO:0000313" key="4">
    <source>
        <dbReference type="Proteomes" id="UP000078492"/>
    </source>
</evidence>
<dbReference type="InterPro" id="IPR007527">
    <property type="entry name" value="Znf_SWIM"/>
</dbReference>
<gene>
    <name evidence="3" type="ORF">ALC57_07026</name>
</gene>
<evidence type="ECO:0000259" key="2">
    <source>
        <dbReference type="PROSITE" id="PS50966"/>
    </source>
</evidence>
<dbReference type="PROSITE" id="PS50966">
    <property type="entry name" value="ZF_SWIM"/>
    <property type="match status" value="1"/>
</dbReference>
<sequence length="136" mass="15767">LTVGIYQINLASSYIQDKLLKDNDEEFQLDQHFNESGFLRIRLYSRFRNATRYQIFISYETDNRDDENAAHNLNEPINGYYCTCQSGARTLGTCAHVASVLWYLGFARHQENIKYPDMSLLNTVLDAADREIPHNP</sequence>
<dbReference type="GO" id="GO:0008270">
    <property type="term" value="F:zinc ion binding"/>
    <property type="evidence" value="ECO:0007669"/>
    <property type="project" value="UniProtKB-KW"/>
</dbReference>
<proteinExistence type="predicted"/>
<feature type="non-terminal residue" evidence="3">
    <location>
        <position position="1"/>
    </location>
</feature>
<accession>A0A151J816</accession>
<organism evidence="3 4">
    <name type="scientific">Trachymyrmex cornetzi</name>
    <dbReference type="NCBI Taxonomy" id="471704"/>
    <lineage>
        <taxon>Eukaryota</taxon>
        <taxon>Metazoa</taxon>
        <taxon>Ecdysozoa</taxon>
        <taxon>Arthropoda</taxon>
        <taxon>Hexapoda</taxon>
        <taxon>Insecta</taxon>
        <taxon>Pterygota</taxon>
        <taxon>Neoptera</taxon>
        <taxon>Endopterygota</taxon>
        <taxon>Hymenoptera</taxon>
        <taxon>Apocrita</taxon>
        <taxon>Aculeata</taxon>
        <taxon>Formicoidea</taxon>
        <taxon>Formicidae</taxon>
        <taxon>Myrmicinae</taxon>
        <taxon>Trachymyrmex</taxon>
    </lineage>
</organism>
<evidence type="ECO:0000313" key="3">
    <source>
        <dbReference type="EMBL" id="KYN20618.1"/>
    </source>
</evidence>
<dbReference type="Proteomes" id="UP000078492">
    <property type="component" value="Unassembled WGS sequence"/>
</dbReference>
<reference evidence="3 4" key="1">
    <citation type="submission" date="2015-09" db="EMBL/GenBank/DDBJ databases">
        <title>Trachymyrmex cornetzi WGS genome.</title>
        <authorList>
            <person name="Nygaard S."/>
            <person name="Hu H."/>
            <person name="Boomsma J."/>
            <person name="Zhang G."/>
        </authorList>
    </citation>
    <scope>NUCLEOTIDE SEQUENCE [LARGE SCALE GENOMIC DNA]</scope>
    <source>
        <strain evidence="3">Tcor2-1</strain>
        <tissue evidence="3">Whole body</tissue>
    </source>
</reference>
<feature type="domain" description="SWIM-type" evidence="2">
    <location>
        <begin position="53"/>
        <end position="105"/>
    </location>
</feature>
<evidence type="ECO:0000256" key="1">
    <source>
        <dbReference type="PROSITE-ProRule" id="PRU00325"/>
    </source>
</evidence>
<keyword evidence="1" id="KW-0863">Zinc-finger</keyword>
<protein>
    <recommendedName>
        <fullName evidence="2">SWIM-type domain-containing protein</fullName>
    </recommendedName>
</protein>
<keyword evidence="1" id="KW-0862">Zinc</keyword>
<keyword evidence="1" id="KW-0479">Metal-binding</keyword>
<dbReference type="AlphaFoldDB" id="A0A151J816"/>
<name>A0A151J816_9HYME</name>